<name>A0A0U3QPF7_9MICC</name>
<dbReference type="EMBL" id="CP013747">
    <property type="protein sequence ID" value="ALV42228.1"/>
    <property type="molecule type" value="Genomic_DNA"/>
</dbReference>
<dbReference type="STRING" id="121292.AU252_14645"/>
<protein>
    <recommendedName>
        <fullName evidence="3">DinB family protein</fullName>
    </recommendedName>
</protein>
<evidence type="ECO:0000313" key="2">
    <source>
        <dbReference type="Proteomes" id="UP000065151"/>
    </source>
</evidence>
<reference evidence="1 2" key="1">
    <citation type="submission" date="2015-12" db="EMBL/GenBank/DDBJ databases">
        <authorList>
            <person name="Shamseldin A."/>
            <person name="Moawad H."/>
            <person name="Abd El-Rahim W.M."/>
            <person name="Sadowsky M.J."/>
        </authorList>
    </citation>
    <scope>NUCLEOTIDE SEQUENCE [LARGE SCALE GENOMIC DNA]</scope>
    <source>
        <strain evidence="1 2">Ar51</strain>
    </source>
</reference>
<dbReference type="Gene3D" id="1.20.120.450">
    <property type="entry name" value="dinb family like domain"/>
    <property type="match status" value="1"/>
</dbReference>
<evidence type="ECO:0008006" key="3">
    <source>
        <dbReference type="Google" id="ProtNLM"/>
    </source>
</evidence>
<evidence type="ECO:0000313" key="1">
    <source>
        <dbReference type="EMBL" id="ALV42228.1"/>
    </source>
</evidence>
<accession>A0A0U3QPF7</accession>
<dbReference type="KEGG" id="psul:AU252_14645"/>
<proteinExistence type="predicted"/>
<dbReference type="AlphaFoldDB" id="A0A0U3QPF7"/>
<dbReference type="SUPFAM" id="SSF109854">
    <property type="entry name" value="DinB/YfiT-like putative metalloenzymes"/>
    <property type="match status" value="1"/>
</dbReference>
<dbReference type="InterPro" id="IPR007061">
    <property type="entry name" value="MST-like"/>
</dbReference>
<dbReference type="RefSeq" id="WP_058931348.1">
    <property type="nucleotide sequence ID" value="NZ_CP013747.1"/>
</dbReference>
<organism evidence="1">
    <name type="scientific">Pseudarthrobacter sulfonivorans</name>
    <dbReference type="NCBI Taxonomy" id="121292"/>
    <lineage>
        <taxon>Bacteria</taxon>
        <taxon>Bacillati</taxon>
        <taxon>Actinomycetota</taxon>
        <taxon>Actinomycetes</taxon>
        <taxon>Micrococcales</taxon>
        <taxon>Micrococcaceae</taxon>
        <taxon>Pseudarthrobacter</taxon>
    </lineage>
</organism>
<sequence length="207" mass="23316">MSDVAKAELRRYLQDGRDAIVWKLEGLSEYDLRRPLTPTGTNLLGLVKHLAGVEAEYFGVVFNRPFREELEWLSPNADPNEDMWARSEESRDATVGLYQRVWAHADATISLLPLDASGYVPWWREASNPVSLARILVHVTAETHRHAGHADIVRELADGSVGHRDGNDNMAAGDPAWWHEYCDHLESVARGYGGQTQPRATDSHQHR</sequence>
<dbReference type="InterPro" id="IPR034660">
    <property type="entry name" value="DinB/YfiT-like"/>
</dbReference>
<dbReference type="Pfam" id="PF04978">
    <property type="entry name" value="MST"/>
    <property type="match status" value="1"/>
</dbReference>
<dbReference type="Proteomes" id="UP000065151">
    <property type="component" value="Chromosome"/>
</dbReference>
<gene>
    <name evidence="1" type="ORF">AU252_14645</name>
</gene>